<evidence type="ECO:0000313" key="1">
    <source>
        <dbReference type="EMBL" id="SVA25225.1"/>
    </source>
</evidence>
<accession>A0A381UAG9</accession>
<organism evidence="1">
    <name type="scientific">marine metagenome</name>
    <dbReference type="NCBI Taxonomy" id="408172"/>
    <lineage>
        <taxon>unclassified sequences</taxon>
        <taxon>metagenomes</taxon>
        <taxon>ecological metagenomes</taxon>
    </lineage>
</organism>
<dbReference type="EMBL" id="UINC01006060">
    <property type="protein sequence ID" value="SVA25225.1"/>
    <property type="molecule type" value="Genomic_DNA"/>
</dbReference>
<sequence length="51" mass="5743">MNKKNQVFANDSDPLCVIAIIELLFVELLGTIERDLPADVSEGPSVFFYRN</sequence>
<reference evidence="1" key="1">
    <citation type="submission" date="2018-05" db="EMBL/GenBank/DDBJ databases">
        <authorList>
            <person name="Lanie J.A."/>
            <person name="Ng W.-L."/>
            <person name="Kazmierczak K.M."/>
            <person name="Andrzejewski T.M."/>
            <person name="Davidsen T.M."/>
            <person name="Wayne K.J."/>
            <person name="Tettelin H."/>
            <person name="Glass J.I."/>
            <person name="Rusch D."/>
            <person name="Podicherti R."/>
            <person name="Tsui H.-C.T."/>
            <person name="Winkler M.E."/>
        </authorList>
    </citation>
    <scope>NUCLEOTIDE SEQUENCE</scope>
</reference>
<name>A0A381UAG9_9ZZZZ</name>
<gene>
    <name evidence="1" type="ORF">METZ01_LOCUS78079</name>
</gene>
<protein>
    <submittedName>
        <fullName evidence="1">Uncharacterized protein</fullName>
    </submittedName>
</protein>
<proteinExistence type="predicted"/>
<dbReference type="AlphaFoldDB" id="A0A381UAG9"/>